<dbReference type="Pfam" id="PF04231">
    <property type="entry name" value="Endonuclease_1"/>
    <property type="match status" value="1"/>
</dbReference>
<evidence type="ECO:0000313" key="2">
    <source>
        <dbReference type="Proteomes" id="UP000743899"/>
    </source>
</evidence>
<reference evidence="1 2" key="1">
    <citation type="submission" date="2020-01" db="EMBL/GenBank/DDBJ databases">
        <title>A novel Bacillus sp. from Pasinler.</title>
        <authorList>
            <person name="Adiguzel A."/>
            <person name="Ay H."/>
            <person name="Baltaci M.O."/>
        </authorList>
    </citation>
    <scope>NUCLEOTIDE SEQUENCE [LARGE SCALE GENOMIC DNA]</scope>
    <source>
        <strain evidence="1 2">P1</strain>
    </source>
</reference>
<keyword evidence="2" id="KW-1185">Reference proteome</keyword>
<dbReference type="EMBL" id="JAACYS010000090">
    <property type="protein sequence ID" value="NCU18888.1"/>
    <property type="molecule type" value="Genomic_DNA"/>
</dbReference>
<gene>
    <name evidence="1" type="ORF">GW534_14505</name>
</gene>
<dbReference type="InterPro" id="IPR044925">
    <property type="entry name" value="His-Me_finger_sf"/>
</dbReference>
<dbReference type="Proteomes" id="UP000743899">
    <property type="component" value="Unassembled WGS sequence"/>
</dbReference>
<accession>A0ABX0A618</accession>
<dbReference type="InterPro" id="IPR007346">
    <property type="entry name" value="Endonuclease-I"/>
</dbReference>
<dbReference type="SUPFAM" id="SSF54060">
    <property type="entry name" value="His-Me finger endonucleases"/>
    <property type="match status" value="1"/>
</dbReference>
<protein>
    <submittedName>
        <fullName evidence="1">Uncharacterized protein</fullName>
    </submittedName>
</protein>
<name>A0ABX0A618_9BACI</name>
<organism evidence="1 2">
    <name type="scientific">Pallidibacillus pasinlerensis</name>
    <dbReference type="NCBI Taxonomy" id="2703818"/>
    <lineage>
        <taxon>Bacteria</taxon>
        <taxon>Bacillati</taxon>
        <taxon>Bacillota</taxon>
        <taxon>Bacilli</taxon>
        <taxon>Bacillales</taxon>
        <taxon>Bacillaceae</taxon>
        <taxon>Pallidibacillus</taxon>
    </lineage>
</organism>
<sequence>MKPTFKKQVDISLLRRWNRKFPVTIYERHRNLAIYQIQGNRNPFIAQLRIS</sequence>
<comment type="caution">
    <text evidence="1">The sequence shown here is derived from an EMBL/GenBank/DDBJ whole genome shotgun (WGS) entry which is preliminary data.</text>
</comment>
<evidence type="ECO:0000313" key="1">
    <source>
        <dbReference type="EMBL" id="NCU18888.1"/>
    </source>
</evidence>
<proteinExistence type="predicted"/>